<dbReference type="SMART" id="SM00066">
    <property type="entry name" value="GAL4"/>
    <property type="match status" value="1"/>
</dbReference>
<feature type="region of interest" description="Disordered" evidence="7">
    <location>
        <begin position="210"/>
        <end position="254"/>
    </location>
</feature>
<evidence type="ECO:0000313" key="9">
    <source>
        <dbReference type="EMBL" id="EHN03027.1"/>
    </source>
</evidence>
<dbReference type="InterPro" id="IPR001138">
    <property type="entry name" value="Zn2Cys6_DnaBD"/>
</dbReference>
<evidence type="ECO:0000256" key="2">
    <source>
        <dbReference type="ARBA" id="ARBA00022833"/>
    </source>
</evidence>
<keyword evidence="3" id="KW-0805">Transcription regulation</keyword>
<dbReference type="GO" id="GO:0000978">
    <property type="term" value="F:RNA polymerase II cis-regulatory region sequence-specific DNA binding"/>
    <property type="evidence" value="ECO:0007669"/>
    <property type="project" value="TreeGrafter"/>
</dbReference>
<dbReference type="InterPro" id="IPR036864">
    <property type="entry name" value="Zn2-C6_fun-type_DNA-bd_sf"/>
</dbReference>
<dbReference type="GO" id="GO:0000981">
    <property type="term" value="F:DNA-binding transcription factor activity, RNA polymerase II-specific"/>
    <property type="evidence" value="ECO:0007669"/>
    <property type="project" value="InterPro"/>
</dbReference>
<dbReference type="PhylomeDB" id="H0GT43"/>
<keyword evidence="1" id="KW-0479">Metal-binding</keyword>
<dbReference type="InterPro" id="IPR050675">
    <property type="entry name" value="OAF3"/>
</dbReference>
<dbReference type="SUPFAM" id="SSF57701">
    <property type="entry name" value="Zn2/Cys6 DNA-binding domain"/>
    <property type="match status" value="1"/>
</dbReference>
<dbReference type="Gene3D" id="4.10.240.10">
    <property type="entry name" value="Zn(2)-C6 fungal-type DNA-binding domain"/>
    <property type="match status" value="1"/>
</dbReference>
<accession>H0GT43</accession>
<name>H0GT43_SACCK</name>
<keyword evidence="4" id="KW-0238">DNA-binding</keyword>
<dbReference type="PANTHER" id="PTHR31069">
    <property type="entry name" value="OLEATE-ACTIVATED TRANSCRIPTION FACTOR 1-RELATED"/>
    <property type="match status" value="1"/>
</dbReference>
<evidence type="ECO:0000259" key="8">
    <source>
        <dbReference type="PROSITE" id="PS50048"/>
    </source>
</evidence>
<dbReference type="HOGENOM" id="CLU_017671_0_0_1"/>
<dbReference type="GO" id="GO:0008270">
    <property type="term" value="F:zinc ion binding"/>
    <property type="evidence" value="ECO:0007669"/>
    <property type="project" value="InterPro"/>
</dbReference>
<keyword evidence="6" id="KW-0539">Nucleus</keyword>
<dbReference type="PROSITE" id="PS00463">
    <property type="entry name" value="ZN2_CY6_FUNGAL_1"/>
    <property type="match status" value="1"/>
</dbReference>
<evidence type="ECO:0000256" key="6">
    <source>
        <dbReference type="ARBA" id="ARBA00023242"/>
    </source>
</evidence>
<evidence type="ECO:0000256" key="5">
    <source>
        <dbReference type="ARBA" id="ARBA00023163"/>
    </source>
</evidence>
<evidence type="ECO:0000313" key="10">
    <source>
        <dbReference type="Proteomes" id="UP000009009"/>
    </source>
</evidence>
<gene>
    <name evidence="9" type="ORF">VIN7_6387</name>
</gene>
<dbReference type="CDD" id="cd00067">
    <property type="entry name" value="GAL4"/>
    <property type="match status" value="1"/>
</dbReference>
<dbReference type="Proteomes" id="UP000009009">
    <property type="component" value="Unassembled WGS sequence"/>
</dbReference>
<dbReference type="EMBL" id="AGVY01000175">
    <property type="protein sequence ID" value="EHN03027.1"/>
    <property type="molecule type" value="Genomic_DNA"/>
</dbReference>
<keyword evidence="10" id="KW-1185">Reference proteome</keyword>
<evidence type="ECO:0000256" key="7">
    <source>
        <dbReference type="SAM" id="MobiDB-lite"/>
    </source>
</evidence>
<evidence type="ECO:0000256" key="4">
    <source>
        <dbReference type="ARBA" id="ARBA00023125"/>
    </source>
</evidence>
<feature type="region of interest" description="Disordered" evidence="7">
    <location>
        <begin position="727"/>
        <end position="748"/>
    </location>
</feature>
<feature type="domain" description="Zn(2)-C6 fungal-type" evidence="8">
    <location>
        <begin position="13"/>
        <end position="44"/>
    </location>
</feature>
<feature type="compositionally biased region" description="Low complexity" evidence="7">
    <location>
        <begin position="211"/>
        <end position="223"/>
    </location>
</feature>
<dbReference type="Pfam" id="PF00172">
    <property type="entry name" value="Zn_clus"/>
    <property type="match status" value="1"/>
</dbReference>
<dbReference type="PANTHER" id="PTHR31069:SF21">
    <property type="entry name" value="CHROMATIN STRUCTURE-REMODELING COMPLEX PROTEIN RSC3-RELATED"/>
    <property type="match status" value="1"/>
</dbReference>
<protein>
    <submittedName>
        <fullName evidence="9">Rsc3p</fullName>
    </submittedName>
</protein>
<keyword evidence="5" id="KW-0804">Transcription</keyword>
<evidence type="ECO:0000256" key="3">
    <source>
        <dbReference type="ARBA" id="ARBA00023015"/>
    </source>
</evidence>
<evidence type="ECO:0000256" key="1">
    <source>
        <dbReference type="ARBA" id="ARBA00022723"/>
    </source>
</evidence>
<dbReference type="GO" id="GO:0045944">
    <property type="term" value="P:positive regulation of transcription by RNA polymerase II"/>
    <property type="evidence" value="ECO:0007669"/>
    <property type="project" value="TreeGrafter"/>
</dbReference>
<organism evidence="9 10">
    <name type="scientific">Saccharomyces cerevisiae x Saccharomyces kudriavzevii (strain VIN7)</name>
    <name type="common">Yeast</name>
    <dbReference type="NCBI Taxonomy" id="1095631"/>
    <lineage>
        <taxon>Eukaryota</taxon>
        <taxon>Fungi</taxon>
        <taxon>Dikarya</taxon>
        <taxon>Ascomycota</taxon>
        <taxon>Saccharomycotina</taxon>
        <taxon>Saccharomycetes</taxon>
        <taxon>Saccharomycetales</taxon>
        <taxon>Saccharomycetaceae</taxon>
        <taxon>Saccharomyces</taxon>
    </lineage>
</organism>
<dbReference type="AlphaFoldDB" id="H0GT43"/>
<dbReference type="PROSITE" id="PS50048">
    <property type="entry name" value="ZN2_CY6_FUNGAL_2"/>
    <property type="match status" value="1"/>
</dbReference>
<keyword evidence="2" id="KW-0862">Zinc</keyword>
<dbReference type="OrthoDB" id="762982at2759"/>
<sequence>MDIRGRKMKKPPACVQCRKRKIGCDRVKPICGNCMKHNKMDCFYPDVPGQYVPSSSSSSNTRQVANGPYLNSYYASSRRVSKETAALLQKNPELASLEQIREYNTRLQLLNAQNQLNNRTSAANATLNQQNTQYIPKSVPSLESKPVTSANEFSTPLNWVQGPAIFHMLTSPYTQDEIINHEMNFLKSRLLELQEITGKKITGVNLDLKQDSSPQIQSSQSNRSQEEFLTVKKRKLSEGDTTDEEGKTATNNERRSYLNEFKDLDPQFLDTNKVFNVFNCPITENDSNRLWLLPKNINKSSIFQTQYLIERDPFLFKFFNELNTLIEKHFNESLHDLLAKHNNTQHSNSSISQLLKFPSQSVTQNLISKYLSTITETNSILPILKPKRLLPIVEQLFPSNTVNKPNSNELETVFQVVNMSNDQLISLGFITLCLLVLFESLNSTVLIPLRDDGHLQLFNVLFNNLPSLKSNLATLRFEMDKRSMCNIDTLRFISLWKYYQFVMTPSSSSSFVIDYDEDMHMACLLSLNHETQNQSHILIWNFIFKNYCWRHLFLGQLPLLMSEPFTNSTPIVDPLLNNDFELIDFEVNLMKYLQSKDQQLSIGKIIQLIKLLKTKNVEVSQRCLTTSSIINNIMDSLIYRNSMLYLNFYLLLQFETLSDYTKFNEILNDFLELSRETLFFVFSNLANIKFAGHEFTFINKSIALLQTLVLMLLALYQRSFESTQKTNGENVSHIDQPESSHSNNDNNKRIKNKNVIRLIINKIAMLLNDYTKNCKKQNRLIENLIIKIKIISKYIKNLEETKVPSVSDSNHVTNNGFTSISTDQLVKLNHELNKISESLIKTDFYEQRKKSTLSNGVTGITAAVDNDLNLGNLGLTKENFSEIFEAIRS</sequence>
<proteinExistence type="predicted"/>
<comment type="caution">
    <text evidence="9">The sequence shown here is derived from an EMBL/GenBank/DDBJ whole genome shotgun (WGS) entry which is preliminary data.</text>
</comment>
<reference evidence="9 10" key="1">
    <citation type="journal article" date="2012" name="FEMS Yeast Res.">
        <title>The genome sequence of the wine yeast VIN7 reveals an allotriploid hybrid genome with Saccharomyces cerevisiae and Saccharomyces kudriavzevii origins.</title>
        <authorList>
            <person name="Borneman A.R."/>
            <person name="Desany B.A."/>
            <person name="Riches D."/>
            <person name="Affourtit J.P."/>
            <person name="Forgan A.H."/>
            <person name="Pretorius I.S."/>
            <person name="Egholm M."/>
            <person name="Chambers P.J."/>
        </authorList>
    </citation>
    <scope>NUCLEOTIDE SEQUENCE [LARGE SCALE GENOMIC DNA]</scope>
    <source>
        <strain evidence="9 10">VIN7</strain>
    </source>
</reference>
<feature type="compositionally biased region" description="Basic and acidic residues" evidence="7">
    <location>
        <begin position="244"/>
        <end position="254"/>
    </location>
</feature>
<dbReference type="GO" id="GO:0005634">
    <property type="term" value="C:nucleus"/>
    <property type="evidence" value="ECO:0007669"/>
    <property type="project" value="TreeGrafter"/>
</dbReference>